<keyword evidence="1" id="KW-0238">DNA-binding</keyword>
<dbReference type="InterPro" id="IPR018060">
    <property type="entry name" value="HTH_AraC"/>
</dbReference>
<dbReference type="GO" id="GO:0003700">
    <property type="term" value="F:DNA-binding transcription factor activity"/>
    <property type="evidence" value="ECO:0007669"/>
    <property type="project" value="InterPro"/>
</dbReference>
<dbReference type="AlphaFoldDB" id="A0A5B8VPP4"/>
<name>A0A5B8VPP4_9BACT</name>
<proteinExistence type="predicted"/>
<dbReference type="Proteomes" id="UP000321291">
    <property type="component" value="Chromosome"/>
</dbReference>
<gene>
    <name evidence="4" type="ORF">FSB73_11645</name>
</gene>
<dbReference type="SMART" id="SM00342">
    <property type="entry name" value="HTH_ARAC"/>
    <property type="match status" value="1"/>
</dbReference>
<protein>
    <submittedName>
        <fullName evidence="4">Helix-turn-helix transcriptional regulator</fullName>
    </submittedName>
</protein>
<reference evidence="4 5" key="1">
    <citation type="journal article" date="2017" name="Int. J. Syst. Evol. Microbiol.">
        <title>Arachidicoccus ginsenosidivorans sp. nov., with ginsenoside-converting activity isolated from ginseng cultivating soil.</title>
        <authorList>
            <person name="Siddiqi M.Z."/>
            <person name="Aslam Z."/>
            <person name="Im W.T."/>
        </authorList>
    </citation>
    <scope>NUCLEOTIDE SEQUENCE [LARGE SCALE GENOMIC DNA]</scope>
    <source>
        <strain evidence="4 5">Gsoil 809</strain>
    </source>
</reference>
<evidence type="ECO:0000313" key="4">
    <source>
        <dbReference type="EMBL" id="QEC72228.1"/>
    </source>
</evidence>
<dbReference type="KEGG" id="agi:FSB73_11645"/>
<feature type="region of interest" description="Disordered" evidence="2">
    <location>
        <begin position="1"/>
        <end position="20"/>
    </location>
</feature>
<keyword evidence="5" id="KW-1185">Reference proteome</keyword>
<evidence type="ECO:0000256" key="2">
    <source>
        <dbReference type="SAM" id="MobiDB-lite"/>
    </source>
</evidence>
<dbReference type="PANTHER" id="PTHR43280:SF28">
    <property type="entry name" value="HTH-TYPE TRANSCRIPTIONAL ACTIVATOR RHAS"/>
    <property type="match status" value="1"/>
</dbReference>
<dbReference type="EMBL" id="CP042434">
    <property type="protein sequence ID" value="QEC72228.1"/>
    <property type="molecule type" value="Genomic_DNA"/>
</dbReference>
<evidence type="ECO:0000313" key="5">
    <source>
        <dbReference type="Proteomes" id="UP000321291"/>
    </source>
</evidence>
<dbReference type="RefSeq" id="WP_146782187.1">
    <property type="nucleotide sequence ID" value="NZ_CP042434.1"/>
</dbReference>
<dbReference type="PANTHER" id="PTHR43280">
    <property type="entry name" value="ARAC-FAMILY TRANSCRIPTIONAL REGULATOR"/>
    <property type="match status" value="1"/>
</dbReference>
<dbReference type="Pfam" id="PF12833">
    <property type="entry name" value="HTH_18"/>
    <property type="match status" value="1"/>
</dbReference>
<feature type="domain" description="HTH araC/xylS-type" evidence="3">
    <location>
        <begin position="240"/>
        <end position="340"/>
    </location>
</feature>
<evidence type="ECO:0000256" key="1">
    <source>
        <dbReference type="ARBA" id="ARBA00023125"/>
    </source>
</evidence>
<dbReference type="Gene3D" id="1.10.10.60">
    <property type="entry name" value="Homeodomain-like"/>
    <property type="match status" value="2"/>
</dbReference>
<accession>A0A5B8VPP4</accession>
<dbReference type="OrthoDB" id="669939at2"/>
<dbReference type="PROSITE" id="PS01124">
    <property type="entry name" value="HTH_ARAC_FAMILY_2"/>
    <property type="match status" value="1"/>
</dbReference>
<sequence>MEEFSILPQGGLSEGGKKPKPFPLLEGFPKKYINRGWKHSLKRHIQTQNDTMLFEWINANKSALNRGQYFVKGPGSRSFRCVSPSGGIEFQFCIRGRAKFQIKKLNKDDGYWRHVMAGKHNFQVYNGFINDAIIDTNEPLEILNIAISLERLKEFARKYPVMQRMVEDVMVNANTLLLAYPRVTTNEMHLIIVEIYTLVNEDELDLELLDNLIDKLIFLFLEYRKEPGMPFAFDTVEKFFNARTYLLENYKHSNCSVTDARLEAGIDPNRFCSGFKRLFAVAPKQYLKVRRMEKAKEFFLRGDALSVREVMQEVGMVKLDYFLKQYKEYHKVSAQEHFDQGRICDIDNQ</sequence>
<organism evidence="4 5">
    <name type="scientific">Arachidicoccus ginsenosidivorans</name>
    <dbReference type="NCBI Taxonomy" id="496057"/>
    <lineage>
        <taxon>Bacteria</taxon>
        <taxon>Pseudomonadati</taxon>
        <taxon>Bacteroidota</taxon>
        <taxon>Chitinophagia</taxon>
        <taxon>Chitinophagales</taxon>
        <taxon>Chitinophagaceae</taxon>
        <taxon>Arachidicoccus</taxon>
    </lineage>
</organism>
<dbReference type="GO" id="GO:0043565">
    <property type="term" value="F:sequence-specific DNA binding"/>
    <property type="evidence" value="ECO:0007669"/>
    <property type="project" value="InterPro"/>
</dbReference>
<evidence type="ECO:0000259" key="3">
    <source>
        <dbReference type="PROSITE" id="PS01124"/>
    </source>
</evidence>